<dbReference type="Proteomes" id="UP000029721">
    <property type="component" value="Unassembled WGS sequence"/>
</dbReference>
<sequence>MTLLQRLPIDRFLLMLIATVILAALLPIDGEAADAFGWLTKLAIALLFFLHGARLSPRTVIQGMTHWRLHLVILACTFALFPLLGLLIGLFAPGLLPPALAMGILFLCVLPSTVQSSIAFTSMAGGNVPAAICAASASNILGMFLTPLLVSVVMATGDDGGFRLEAMGAILLQLLAPFLLGQVLQRRIGDWVRRNKSWLGVVDRGSILMVVYLAFSEAMVAGLWQRLSASDLAVMVVADCLLLACVLGITIAASRRLGFSRDDEIAIVFCGSKKSLASGVPMANVLFPPQTIGTMILPLMLFHQIQLFVCAVLARRYARQAPASDAASS</sequence>
<comment type="caution">
    <text evidence="2">The sequence shown here is derived from an EMBL/GenBank/DDBJ whole genome shotgun (WGS) entry which is preliminary data.</text>
</comment>
<protein>
    <recommendedName>
        <fullName evidence="4">Bile acid:sodium symporter</fullName>
    </recommendedName>
</protein>
<name>A0ABR4WS51_9GAMM</name>
<feature type="transmembrane region" description="Helical" evidence="1">
    <location>
        <begin position="232"/>
        <end position="253"/>
    </location>
</feature>
<accession>A0ABR4WS51</accession>
<dbReference type="PIRSF" id="PIRSF026166">
    <property type="entry name" value="UCP026166"/>
    <property type="match status" value="1"/>
</dbReference>
<feature type="transmembrane region" description="Helical" evidence="1">
    <location>
        <begin position="98"/>
        <end position="120"/>
    </location>
</feature>
<keyword evidence="1" id="KW-0812">Transmembrane</keyword>
<feature type="transmembrane region" description="Helical" evidence="1">
    <location>
        <begin position="132"/>
        <end position="154"/>
    </location>
</feature>
<feature type="transmembrane region" description="Helical" evidence="1">
    <location>
        <begin position="205"/>
        <end position="226"/>
    </location>
</feature>
<reference evidence="2 3" key="1">
    <citation type="submission" date="2014-06" db="EMBL/GenBank/DDBJ databases">
        <title>Draft genome sequence of an extremely salt tolerant bacteria Halomonas salina/CIFRI 1.</title>
        <authorList>
            <person name="Behera B.D."/>
            <person name="Meena D.K."/>
            <person name="Das P."/>
            <person name="Maharana J."/>
            <person name="Paria P."/>
            <person name="Sharma A.P."/>
            <person name="Shamsudheen K.V."/>
            <person name="Rijit J."/>
            <person name="Dixit V."/>
            <person name="Verma A."/>
            <person name="Scaria V."/>
            <person name="Sivasubbu S."/>
        </authorList>
    </citation>
    <scope>NUCLEOTIDE SEQUENCE [LARGE SCALE GENOMIC DNA]</scope>
    <source>
        <strain evidence="2 3">CIFRI 1</strain>
    </source>
</reference>
<dbReference type="PANTHER" id="PTHR18640">
    <property type="entry name" value="SOLUTE CARRIER FAMILY 10 MEMBER 7"/>
    <property type="match status" value="1"/>
</dbReference>
<dbReference type="RefSeq" id="WP_035597655.1">
    <property type="nucleotide sequence ID" value="NZ_JOKD01000037.1"/>
</dbReference>
<feature type="transmembrane region" description="Helical" evidence="1">
    <location>
        <begin position="67"/>
        <end position="92"/>
    </location>
</feature>
<dbReference type="InterPro" id="IPR016833">
    <property type="entry name" value="Put_Na-Bile_cotransptr"/>
</dbReference>
<feature type="transmembrane region" description="Helical" evidence="1">
    <location>
        <begin position="166"/>
        <end position="184"/>
    </location>
</feature>
<feature type="transmembrane region" description="Helical" evidence="1">
    <location>
        <begin position="35"/>
        <end position="55"/>
    </location>
</feature>
<evidence type="ECO:0000313" key="2">
    <source>
        <dbReference type="EMBL" id="KGE77544.1"/>
    </source>
</evidence>
<feature type="transmembrane region" description="Helical" evidence="1">
    <location>
        <begin position="292"/>
        <end position="314"/>
    </location>
</feature>
<evidence type="ECO:0000256" key="1">
    <source>
        <dbReference type="SAM" id="Phobius"/>
    </source>
</evidence>
<dbReference type="EMBL" id="JOKD01000037">
    <property type="protein sequence ID" value="KGE77544.1"/>
    <property type="molecule type" value="Genomic_DNA"/>
</dbReference>
<keyword evidence="1" id="KW-1133">Transmembrane helix</keyword>
<dbReference type="Gene3D" id="1.20.1530.20">
    <property type="match status" value="1"/>
</dbReference>
<proteinExistence type="predicted"/>
<dbReference type="Pfam" id="PF13593">
    <property type="entry name" value="SBF_like"/>
    <property type="match status" value="1"/>
</dbReference>
<evidence type="ECO:0000313" key="3">
    <source>
        <dbReference type="Proteomes" id="UP000029721"/>
    </source>
</evidence>
<dbReference type="PANTHER" id="PTHR18640:SF5">
    <property type="entry name" value="SODIUM_BILE ACID COTRANSPORTER 7"/>
    <property type="match status" value="1"/>
</dbReference>
<organism evidence="2 3">
    <name type="scientific">Halomonas salina</name>
    <dbReference type="NCBI Taxonomy" id="42565"/>
    <lineage>
        <taxon>Bacteria</taxon>
        <taxon>Pseudomonadati</taxon>
        <taxon>Pseudomonadota</taxon>
        <taxon>Gammaproteobacteria</taxon>
        <taxon>Oceanospirillales</taxon>
        <taxon>Halomonadaceae</taxon>
        <taxon>Halomonas</taxon>
    </lineage>
</organism>
<feature type="transmembrane region" description="Helical" evidence="1">
    <location>
        <begin position="12"/>
        <end position="29"/>
    </location>
</feature>
<gene>
    <name evidence="2" type="ORF">FP66_09740</name>
</gene>
<keyword evidence="1" id="KW-0472">Membrane</keyword>
<keyword evidence="3" id="KW-1185">Reference proteome</keyword>
<evidence type="ECO:0008006" key="4">
    <source>
        <dbReference type="Google" id="ProtNLM"/>
    </source>
</evidence>
<feature type="transmembrane region" description="Helical" evidence="1">
    <location>
        <begin position="265"/>
        <end position="286"/>
    </location>
</feature>
<dbReference type="InterPro" id="IPR038770">
    <property type="entry name" value="Na+/solute_symporter_sf"/>
</dbReference>